<name>A0ABX7L4P3_9BACL</name>
<dbReference type="Proteomes" id="UP000663452">
    <property type="component" value="Chromosome"/>
</dbReference>
<protein>
    <submittedName>
        <fullName evidence="1">Uncharacterized protein</fullName>
    </submittedName>
</protein>
<dbReference type="EMBL" id="CP070969">
    <property type="protein sequence ID" value="QSF42652.1"/>
    <property type="molecule type" value="Genomic_DNA"/>
</dbReference>
<evidence type="ECO:0000313" key="1">
    <source>
        <dbReference type="EMBL" id="QSF42652.1"/>
    </source>
</evidence>
<organism evidence="1 2">
    <name type="scientific">Paenibacillus tianjinensis</name>
    <dbReference type="NCBI Taxonomy" id="2810347"/>
    <lineage>
        <taxon>Bacteria</taxon>
        <taxon>Bacillati</taxon>
        <taxon>Bacillota</taxon>
        <taxon>Bacilli</taxon>
        <taxon>Bacillales</taxon>
        <taxon>Paenibacillaceae</taxon>
        <taxon>Paenibacillus</taxon>
    </lineage>
</organism>
<accession>A0ABX7L4P3</accession>
<proteinExistence type="predicted"/>
<keyword evidence="2" id="KW-1185">Reference proteome</keyword>
<dbReference type="RefSeq" id="WP_206100341.1">
    <property type="nucleotide sequence ID" value="NZ_CP070969.1"/>
</dbReference>
<sequence length="92" mass="10478">MALKMNISRTVQGEVVTFENCYVKITNSVIEATTPTKTQKISVTAYDETQIIVIDRDMVMFEPDLSDNSDNNLKQGYEHLKILDKYIQAVDC</sequence>
<reference evidence="1 2" key="1">
    <citation type="submission" date="2021-02" db="EMBL/GenBank/DDBJ databases">
        <title>Paenibacillus tianjinensis sp. nov.</title>
        <authorList>
            <person name="Liu H."/>
        </authorList>
    </citation>
    <scope>NUCLEOTIDE SEQUENCE [LARGE SCALE GENOMIC DNA]</scope>
    <source>
        <strain evidence="1 2">TB2019</strain>
    </source>
</reference>
<evidence type="ECO:0000313" key="2">
    <source>
        <dbReference type="Proteomes" id="UP000663452"/>
    </source>
</evidence>
<gene>
    <name evidence="1" type="ORF">JRJ22_15145</name>
</gene>